<organism evidence="1 2">
    <name type="scientific">Kumtagia ephedrae</name>
    <dbReference type="NCBI Taxonomy" id="2116701"/>
    <lineage>
        <taxon>Bacteria</taxon>
        <taxon>Pseudomonadati</taxon>
        <taxon>Pseudomonadota</taxon>
        <taxon>Alphaproteobacteria</taxon>
        <taxon>Hyphomicrobiales</taxon>
        <taxon>Phyllobacteriaceae</taxon>
        <taxon>Kumtagia</taxon>
    </lineage>
</organism>
<evidence type="ECO:0000313" key="1">
    <source>
        <dbReference type="EMBL" id="PSJ64858.1"/>
    </source>
</evidence>
<evidence type="ECO:0000313" key="2">
    <source>
        <dbReference type="Proteomes" id="UP000241229"/>
    </source>
</evidence>
<dbReference type="OrthoDB" id="8085015at2"/>
<proteinExistence type="predicted"/>
<gene>
    <name evidence="1" type="ORF">C7I84_04275</name>
</gene>
<dbReference type="Proteomes" id="UP000241229">
    <property type="component" value="Unassembled WGS sequence"/>
</dbReference>
<accession>A0A2P7SQV9</accession>
<reference evidence="1 2" key="1">
    <citation type="submission" date="2018-03" db="EMBL/GenBank/DDBJ databases">
        <title>The draft genome of Mesorhizobium sp. 6GN-30.</title>
        <authorList>
            <person name="Liu L."/>
            <person name="Li L."/>
            <person name="Wang T."/>
            <person name="Zhang X."/>
            <person name="Liang L."/>
        </authorList>
    </citation>
    <scope>NUCLEOTIDE SEQUENCE [LARGE SCALE GENOMIC DNA]</scope>
    <source>
        <strain evidence="1 2">6GN30</strain>
    </source>
</reference>
<protein>
    <submittedName>
        <fullName evidence="1">Uncharacterized protein</fullName>
    </submittedName>
</protein>
<dbReference type="AlphaFoldDB" id="A0A2P7SQV9"/>
<comment type="caution">
    <text evidence="1">The sequence shown here is derived from an EMBL/GenBank/DDBJ whole genome shotgun (WGS) entry which is preliminary data.</text>
</comment>
<dbReference type="RefSeq" id="WP_106770902.1">
    <property type="nucleotide sequence ID" value="NZ_PXYK01000003.1"/>
</dbReference>
<dbReference type="EMBL" id="PXYK01000003">
    <property type="protein sequence ID" value="PSJ64858.1"/>
    <property type="molecule type" value="Genomic_DNA"/>
</dbReference>
<sequence length="85" mass="9697">MEDLDRLDDIRTKLIAAKETLERARYRVDALDLILEGVKDEKVRGACHEVFGLAAEQLDALDDRLDEIYRDVSAIARKARDKAPE</sequence>
<name>A0A2P7SQV9_9HYPH</name>
<keyword evidence="2" id="KW-1185">Reference proteome</keyword>